<name>A0A2T0WV48_9BACT</name>
<gene>
    <name evidence="1" type="ORF">CLW00_101219</name>
</gene>
<dbReference type="Proteomes" id="UP000238157">
    <property type="component" value="Unassembled WGS sequence"/>
</dbReference>
<dbReference type="AlphaFoldDB" id="A0A2T0WV48"/>
<dbReference type="RefSeq" id="WP_106131796.1">
    <property type="nucleotide sequence ID" value="NZ_PVTR01000001.1"/>
</dbReference>
<reference evidence="1 2" key="1">
    <citation type="submission" date="2018-03" db="EMBL/GenBank/DDBJ databases">
        <title>Genomic Encyclopedia of Archaeal and Bacterial Type Strains, Phase II (KMG-II): from individual species to whole genera.</title>
        <authorList>
            <person name="Goeker M."/>
        </authorList>
    </citation>
    <scope>NUCLEOTIDE SEQUENCE [LARGE SCALE GENOMIC DNA]</scope>
    <source>
        <strain evidence="1 2">DSM 27929</strain>
    </source>
</reference>
<proteinExistence type="predicted"/>
<comment type="caution">
    <text evidence="1">The sequence shown here is derived from an EMBL/GenBank/DDBJ whole genome shotgun (WGS) entry which is preliminary data.</text>
</comment>
<sequence length="371" mass="40361">MPSLKSPLPAIHPVRDVLKVIFETSGLPADLPAEIECILEVERTFGEADWEAVAEYLNPFDQTTEEAAVVINRALIGALKATPPHPSVSGVQPIANSILQYRLRYRLVIDGEGAESYTTSSTALAWLAGSSYLDNGIDLTGKAYLFQTTKPLSRHYSQNEKILLSILPLSTGTATLAATINFTDGTDQAGNVALGALTANRPVAIYYGIPAVAKTIANIEFTITGLTGTAEKLTYKLISRPAKAQLIYANSLGGFDTLALLGKNESNHTDDGQVFEGQLLDPTAFDEGNFESFNQSSSDSFVLRSGFMGLKEREALKDLTLRNQAYLMDALDLRKLVIENASYQLAKDRDFFYSLTISARFAHINHALSRS</sequence>
<evidence type="ECO:0000313" key="1">
    <source>
        <dbReference type="EMBL" id="PRY90557.1"/>
    </source>
</evidence>
<dbReference type="EMBL" id="PVTR01000001">
    <property type="protein sequence ID" value="PRY90557.1"/>
    <property type="molecule type" value="Genomic_DNA"/>
</dbReference>
<protein>
    <submittedName>
        <fullName evidence="1">Uncharacterized protein</fullName>
    </submittedName>
</protein>
<evidence type="ECO:0000313" key="2">
    <source>
        <dbReference type="Proteomes" id="UP000238157"/>
    </source>
</evidence>
<keyword evidence="2" id="KW-1185">Reference proteome</keyword>
<dbReference type="OrthoDB" id="1488462at2"/>
<accession>A0A2T0WV48</accession>
<organism evidence="1 2">
    <name type="scientific">Mongoliibacter ruber</name>
    <dbReference type="NCBI Taxonomy" id="1750599"/>
    <lineage>
        <taxon>Bacteria</taxon>
        <taxon>Pseudomonadati</taxon>
        <taxon>Bacteroidota</taxon>
        <taxon>Cytophagia</taxon>
        <taxon>Cytophagales</taxon>
        <taxon>Cyclobacteriaceae</taxon>
        <taxon>Mongoliibacter</taxon>
    </lineage>
</organism>